<reference evidence="5 6" key="1">
    <citation type="submission" date="2023-08" db="EMBL/GenBank/DDBJ databases">
        <title>Pleionea litopenaei sp. nov., isolated from stomach of juvenile Litopenaeus vannamei.</title>
        <authorList>
            <person name="Rho A.M."/>
            <person name="Hwang C.Y."/>
        </authorList>
    </citation>
    <scope>NUCLEOTIDE SEQUENCE [LARGE SCALE GENOMIC DNA]</scope>
    <source>
        <strain evidence="5 6">HL-JVS1</strain>
    </source>
</reference>
<dbReference type="Pfam" id="PF01551">
    <property type="entry name" value="Peptidase_M23"/>
    <property type="match status" value="1"/>
</dbReference>
<dbReference type="InterPro" id="IPR011055">
    <property type="entry name" value="Dup_hybrid_motif"/>
</dbReference>
<dbReference type="AlphaFoldDB" id="A0AA51RVT9"/>
<dbReference type="Proteomes" id="UP001239782">
    <property type="component" value="Chromosome"/>
</dbReference>
<evidence type="ECO:0000313" key="6">
    <source>
        <dbReference type="Proteomes" id="UP001239782"/>
    </source>
</evidence>
<name>A0AA51RVT9_9GAMM</name>
<dbReference type="GO" id="GO:0032153">
    <property type="term" value="C:cell division site"/>
    <property type="evidence" value="ECO:0007669"/>
    <property type="project" value="TreeGrafter"/>
</dbReference>
<dbReference type="CDD" id="cd00118">
    <property type="entry name" value="LysM"/>
    <property type="match status" value="1"/>
</dbReference>
<keyword evidence="6" id="KW-1185">Reference proteome</keyword>
<evidence type="ECO:0000256" key="3">
    <source>
        <dbReference type="SAM" id="SignalP"/>
    </source>
</evidence>
<evidence type="ECO:0000313" key="5">
    <source>
        <dbReference type="EMBL" id="WMS88532.1"/>
    </source>
</evidence>
<dbReference type="GO" id="GO:0004222">
    <property type="term" value="F:metalloendopeptidase activity"/>
    <property type="evidence" value="ECO:0007669"/>
    <property type="project" value="TreeGrafter"/>
</dbReference>
<dbReference type="GO" id="GO:0009279">
    <property type="term" value="C:cell outer membrane"/>
    <property type="evidence" value="ECO:0007669"/>
    <property type="project" value="TreeGrafter"/>
</dbReference>
<dbReference type="PROSITE" id="PS51782">
    <property type="entry name" value="LYSM"/>
    <property type="match status" value="1"/>
</dbReference>
<feature type="signal peptide" evidence="3">
    <location>
        <begin position="1"/>
        <end position="25"/>
    </location>
</feature>
<evidence type="ECO:0000256" key="2">
    <source>
        <dbReference type="SAM" id="MobiDB-lite"/>
    </source>
</evidence>
<dbReference type="PANTHER" id="PTHR21666">
    <property type="entry name" value="PEPTIDASE-RELATED"/>
    <property type="match status" value="1"/>
</dbReference>
<dbReference type="SUPFAM" id="SSF51261">
    <property type="entry name" value="Duplicated hybrid motif"/>
    <property type="match status" value="1"/>
</dbReference>
<dbReference type="InterPro" id="IPR050570">
    <property type="entry name" value="Cell_wall_metabolism_enzyme"/>
</dbReference>
<dbReference type="RefSeq" id="WP_309203746.1">
    <property type="nucleotide sequence ID" value="NZ_CP133548.1"/>
</dbReference>
<sequence>MNRRSYAVRLFRPLTYALVTAGLFACGHHVPAPVVNLSYDYNPPSNQQVADENLPEFHLVEEGDTLFSIAWRYGVDYRELADLNRIDNDYRIYPGQKLNFALQQSVVEQASFDESKLKRAVFQALNLPIQESKIADSNNSKSSKVRAHSQQKSNKPVESVAQVKKSSKSTRQAPKSSGNAHYSGVKIARWHWPVKGSIIDGFSDGLYGNKGVDISGRPGEAVRAAAQGRVVYRGNALKGYGNLIIVKHNDDFLSAYAHNSKIHVKENEIVKAGQVIADIGNSGADQSKLHFEIRYRGKPVDPIKYLPKL</sequence>
<dbReference type="PANTHER" id="PTHR21666:SF263">
    <property type="entry name" value="MUREIN HYDROLASE ACTIVATOR NLPD"/>
    <property type="match status" value="1"/>
</dbReference>
<dbReference type="CDD" id="cd12797">
    <property type="entry name" value="M23_peptidase"/>
    <property type="match status" value="1"/>
</dbReference>
<dbReference type="Pfam" id="PF01476">
    <property type="entry name" value="LysM"/>
    <property type="match status" value="1"/>
</dbReference>
<proteinExistence type="inferred from homology"/>
<comment type="similarity">
    <text evidence="1">Belongs to the E.coli NlpD/Haemophilus LppB family.</text>
</comment>
<feature type="region of interest" description="Disordered" evidence="2">
    <location>
        <begin position="133"/>
        <end position="180"/>
    </location>
</feature>
<dbReference type="InterPro" id="IPR016047">
    <property type="entry name" value="M23ase_b-sheet_dom"/>
</dbReference>
<dbReference type="InterPro" id="IPR036779">
    <property type="entry name" value="LysM_dom_sf"/>
</dbReference>
<accession>A0AA51RVT9</accession>
<dbReference type="Gene3D" id="2.70.70.10">
    <property type="entry name" value="Glucose Permease (Domain IIA)"/>
    <property type="match status" value="1"/>
</dbReference>
<feature type="chain" id="PRO_5041297669" evidence="3">
    <location>
        <begin position="26"/>
        <end position="309"/>
    </location>
</feature>
<organism evidence="5 6">
    <name type="scientific">Pleionea litopenaei</name>
    <dbReference type="NCBI Taxonomy" id="3070815"/>
    <lineage>
        <taxon>Bacteria</taxon>
        <taxon>Pseudomonadati</taxon>
        <taxon>Pseudomonadota</taxon>
        <taxon>Gammaproteobacteria</taxon>
        <taxon>Oceanospirillales</taxon>
        <taxon>Pleioneaceae</taxon>
        <taxon>Pleionea</taxon>
    </lineage>
</organism>
<dbReference type="InterPro" id="IPR018392">
    <property type="entry name" value="LysM"/>
</dbReference>
<keyword evidence="3" id="KW-0732">Signal</keyword>
<dbReference type="KEGG" id="plei:Q9312_06340"/>
<feature type="domain" description="LysM" evidence="4">
    <location>
        <begin position="56"/>
        <end position="100"/>
    </location>
</feature>
<gene>
    <name evidence="5" type="ORF">Q9312_06340</name>
</gene>
<feature type="compositionally biased region" description="Polar residues" evidence="2">
    <location>
        <begin position="169"/>
        <end position="180"/>
    </location>
</feature>
<dbReference type="SMART" id="SM00257">
    <property type="entry name" value="LysM"/>
    <property type="match status" value="1"/>
</dbReference>
<evidence type="ECO:0000256" key="1">
    <source>
        <dbReference type="ARBA" id="ARBA00038420"/>
    </source>
</evidence>
<evidence type="ECO:0000259" key="4">
    <source>
        <dbReference type="PROSITE" id="PS51782"/>
    </source>
</evidence>
<dbReference type="PROSITE" id="PS51257">
    <property type="entry name" value="PROKAR_LIPOPROTEIN"/>
    <property type="match status" value="1"/>
</dbReference>
<dbReference type="EMBL" id="CP133548">
    <property type="protein sequence ID" value="WMS88532.1"/>
    <property type="molecule type" value="Genomic_DNA"/>
</dbReference>
<dbReference type="Gene3D" id="3.10.350.10">
    <property type="entry name" value="LysM domain"/>
    <property type="match status" value="1"/>
</dbReference>
<protein>
    <submittedName>
        <fullName evidence="5">Peptidoglycan DD-metalloendopeptidase family protein</fullName>
    </submittedName>
</protein>